<evidence type="ECO:0000256" key="3">
    <source>
        <dbReference type="ARBA" id="ARBA00022679"/>
    </source>
</evidence>
<dbReference type="AlphaFoldDB" id="A0A437S7K2"/>
<accession>A0A437S7K2</accession>
<dbReference type="OrthoDB" id="9785673at2"/>
<dbReference type="InterPro" id="IPR053888">
    <property type="entry name" value="MRM3-like_sub_bind"/>
</dbReference>
<feature type="domain" description="tRNA/rRNA methyltransferase SpoU type" evidence="4">
    <location>
        <begin position="114"/>
        <end position="252"/>
    </location>
</feature>
<reference evidence="6 7" key="1">
    <citation type="submission" date="2018-11" db="EMBL/GenBank/DDBJ databases">
        <title>Genome sequencing and assembly of Anaerosphaera sp. nov., GS7-6-2.</title>
        <authorList>
            <person name="Rettenmaier R."/>
            <person name="Liebl W."/>
            <person name="Zverlov V."/>
        </authorList>
    </citation>
    <scope>NUCLEOTIDE SEQUENCE [LARGE SCALE GENOMIC DNA]</scope>
    <source>
        <strain evidence="6 7">GS7-6-2</strain>
    </source>
</reference>
<evidence type="ECO:0000256" key="2">
    <source>
        <dbReference type="ARBA" id="ARBA00022603"/>
    </source>
</evidence>
<proteinExistence type="inferred from homology"/>
<dbReference type="Pfam" id="PF22435">
    <property type="entry name" value="MRM3-like_sub_bind"/>
    <property type="match status" value="1"/>
</dbReference>
<dbReference type="InterPro" id="IPR029026">
    <property type="entry name" value="tRNA_m1G_MTases_N"/>
</dbReference>
<dbReference type="SUPFAM" id="SSF55315">
    <property type="entry name" value="L30e-like"/>
    <property type="match status" value="1"/>
</dbReference>
<evidence type="ECO:0000259" key="4">
    <source>
        <dbReference type="Pfam" id="PF00588"/>
    </source>
</evidence>
<dbReference type="CDD" id="cd18095">
    <property type="entry name" value="SpoU-like_rRNA-MTase"/>
    <property type="match status" value="1"/>
</dbReference>
<dbReference type="InterPro" id="IPR001537">
    <property type="entry name" value="SpoU_MeTrfase"/>
</dbReference>
<protein>
    <submittedName>
        <fullName evidence="6">RNA methyltransferase</fullName>
    </submittedName>
</protein>
<keyword evidence="3 6" id="KW-0808">Transferase</keyword>
<sequence length="262" mass="29575">MVIKSSSNKFFKFFKSLLSKKNRNIENLFLVEGKKVILESLTYTRPEYVAMSETFYSDNKNKELVTKISSLCSTYIFTETIFNKLSSTENSQGIIGYYKQLHKTNLKQIKTGRYILLDDVKDPGNAGGIIRSADAFSIDGVILTKECVDLYNPKLIRSTMASIFRVDIYILEEKADIASLKDNDFKIVSTSIGNAASSYKYKFNGNLVIVMGNEAKGISDEMLSYSQEKIYIPMNDGIDSLNVNVASSIIMYEMNRDEKANC</sequence>
<dbReference type="Gene3D" id="3.40.1280.10">
    <property type="match status" value="1"/>
</dbReference>
<evidence type="ECO:0000313" key="6">
    <source>
        <dbReference type="EMBL" id="RVU54924.1"/>
    </source>
</evidence>
<dbReference type="Gene3D" id="3.30.1330.30">
    <property type="match status" value="1"/>
</dbReference>
<dbReference type="InterPro" id="IPR029028">
    <property type="entry name" value="Alpha/beta_knot_MTases"/>
</dbReference>
<dbReference type="InterPro" id="IPR029064">
    <property type="entry name" value="Ribosomal_eL30-like_sf"/>
</dbReference>
<organism evidence="6 7">
    <name type="scientific">Anaerosphaera multitolerans</name>
    <dbReference type="NCBI Taxonomy" id="2487351"/>
    <lineage>
        <taxon>Bacteria</taxon>
        <taxon>Bacillati</taxon>
        <taxon>Bacillota</taxon>
        <taxon>Tissierellia</taxon>
        <taxon>Tissierellales</taxon>
        <taxon>Peptoniphilaceae</taxon>
        <taxon>Anaerosphaera</taxon>
    </lineage>
</organism>
<name>A0A437S7K2_9FIRM</name>
<dbReference type="EMBL" id="RLIH01000005">
    <property type="protein sequence ID" value="RVU54924.1"/>
    <property type="molecule type" value="Genomic_DNA"/>
</dbReference>
<dbReference type="SUPFAM" id="SSF75217">
    <property type="entry name" value="alpha/beta knot"/>
    <property type="match status" value="1"/>
</dbReference>
<dbReference type="PANTHER" id="PTHR43191">
    <property type="entry name" value="RRNA METHYLTRANSFERASE 3"/>
    <property type="match status" value="1"/>
</dbReference>
<dbReference type="GO" id="GO:0032259">
    <property type="term" value="P:methylation"/>
    <property type="evidence" value="ECO:0007669"/>
    <property type="project" value="UniProtKB-KW"/>
</dbReference>
<dbReference type="GO" id="GO:0006396">
    <property type="term" value="P:RNA processing"/>
    <property type="evidence" value="ECO:0007669"/>
    <property type="project" value="InterPro"/>
</dbReference>
<gene>
    <name evidence="6" type="ORF">EF514_04885</name>
</gene>
<evidence type="ECO:0000259" key="5">
    <source>
        <dbReference type="Pfam" id="PF22435"/>
    </source>
</evidence>
<dbReference type="Proteomes" id="UP000288812">
    <property type="component" value="Unassembled WGS sequence"/>
</dbReference>
<comment type="similarity">
    <text evidence="1">Belongs to the class IV-like SAM-binding methyltransferase superfamily. RNA methyltransferase TrmH family.</text>
</comment>
<comment type="caution">
    <text evidence="6">The sequence shown here is derived from an EMBL/GenBank/DDBJ whole genome shotgun (WGS) entry which is preliminary data.</text>
</comment>
<evidence type="ECO:0000256" key="1">
    <source>
        <dbReference type="ARBA" id="ARBA00007228"/>
    </source>
</evidence>
<keyword evidence="7" id="KW-1185">Reference proteome</keyword>
<dbReference type="GO" id="GO:0003723">
    <property type="term" value="F:RNA binding"/>
    <property type="evidence" value="ECO:0007669"/>
    <property type="project" value="InterPro"/>
</dbReference>
<keyword evidence="2 6" id="KW-0489">Methyltransferase</keyword>
<feature type="domain" description="MRM3-like substrate binding" evidence="5">
    <location>
        <begin position="8"/>
        <end position="96"/>
    </location>
</feature>
<dbReference type="PANTHER" id="PTHR43191:SF2">
    <property type="entry name" value="RRNA METHYLTRANSFERASE 3, MITOCHONDRIAL"/>
    <property type="match status" value="1"/>
</dbReference>
<dbReference type="GO" id="GO:0008173">
    <property type="term" value="F:RNA methyltransferase activity"/>
    <property type="evidence" value="ECO:0007669"/>
    <property type="project" value="InterPro"/>
</dbReference>
<evidence type="ECO:0000313" key="7">
    <source>
        <dbReference type="Proteomes" id="UP000288812"/>
    </source>
</evidence>
<dbReference type="Pfam" id="PF00588">
    <property type="entry name" value="SpoU_methylase"/>
    <property type="match status" value="1"/>
</dbReference>
<dbReference type="InterPro" id="IPR051259">
    <property type="entry name" value="rRNA_Methyltransferase"/>
</dbReference>